<dbReference type="GO" id="GO:0004930">
    <property type="term" value="F:G protein-coupled receptor activity"/>
    <property type="evidence" value="ECO:0007669"/>
    <property type="project" value="InterPro"/>
</dbReference>
<comment type="caution">
    <text evidence="3">The sequence shown here is derived from an EMBL/GenBank/DDBJ whole genome shotgun (WGS) entry which is preliminary data.</text>
</comment>
<dbReference type="SUPFAM" id="SSF111418">
    <property type="entry name" value="Hormone receptor domain"/>
    <property type="match status" value="1"/>
</dbReference>
<dbReference type="PRINTS" id="PR01279">
    <property type="entry name" value="CRFRECEPTOR"/>
</dbReference>
<gene>
    <name evidence="3" type="ORF">DNTS_014811</name>
</gene>
<accession>A0A553PWW0</accession>
<feature type="domain" description="G-protein coupled receptors family 2 profile 1" evidence="2">
    <location>
        <begin position="74"/>
        <end position="137"/>
    </location>
</feature>
<protein>
    <recommendedName>
        <fullName evidence="2">G-protein coupled receptors family 2 profile 1 domain-containing protein</fullName>
    </recommendedName>
</protein>
<evidence type="ECO:0000313" key="4">
    <source>
        <dbReference type="Proteomes" id="UP000316079"/>
    </source>
</evidence>
<evidence type="ECO:0000256" key="1">
    <source>
        <dbReference type="ARBA" id="ARBA00022729"/>
    </source>
</evidence>
<keyword evidence="4" id="KW-1185">Reference proteome</keyword>
<dbReference type="OrthoDB" id="8930849at2759"/>
<dbReference type="Gene3D" id="4.10.1240.10">
    <property type="entry name" value="GPCR, family 2, extracellular hormone receptor domain"/>
    <property type="match status" value="1"/>
</dbReference>
<dbReference type="Proteomes" id="UP000316079">
    <property type="component" value="Unassembled WGS sequence"/>
</dbReference>
<reference evidence="3 4" key="1">
    <citation type="journal article" date="2019" name="Sci. Data">
        <title>Hybrid genome assembly and annotation of Danionella translucida.</title>
        <authorList>
            <person name="Kadobianskyi M."/>
            <person name="Schulze L."/>
            <person name="Schuelke M."/>
            <person name="Judkewitz B."/>
        </authorList>
    </citation>
    <scope>NUCLEOTIDE SEQUENCE [LARGE SCALE GENOMIC DNA]</scope>
    <source>
        <strain evidence="3 4">Bolton</strain>
    </source>
</reference>
<evidence type="ECO:0000259" key="2">
    <source>
        <dbReference type="PROSITE" id="PS50227"/>
    </source>
</evidence>
<name>A0A553PWW0_9TELE</name>
<dbReference type="InterPro" id="IPR036445">
    <property type="entry name" value="GPCR_2_extracell_dom_sf"/>
</dbReference>
<organism evidence="3 4">
    <name type="scientific">Danionella cerebrum</name>
    <dbReference type="NCBI Taxonomy" id="2873325"/>
    <lineage>
        <taxon>Eukaryota</taxon>
        <taxon>Metazoa</taxon>
        <taxon>Chordata</taxon>
        <taxon>Craniata</taxon>
        <taxon>Vertebrata</taxon>
        <taxon>Euteleostomi</taxon>
        <taxon>Actinopterygii</taxon>
        <taxon>Neopterygii</taxon>
        <taxon>Teleostei</taxon>
        <taxon>Ostariophysi</taxon>
        <taxon>Cypriniformes</taxon>
        <taxon>Danionidae</taxon>
        <taxon>Danioninae</taxon>
        <taxon>Danionella</taxon>
    </lineage>
</organism>
<dbReference type="Pfam" id="PF02793">
    <property type="entry name" value="HRM"/>
    <property type="match status" value="1"/>
</dbReference>
<dbReference type="STRING" id="623744.A0A553PWW0"/>
<dbReference type="InterPro" id="IPR003051">
    <property type="entry name" value="GPCR_2_CRF_rcpt"/>
</dbReference>
<evidence type="ECO:0000313" key="3">
    <source>
        <dbReference type="EMBL" id="TRY82168.1"/>
    </source>
</evidence>
<dbReference type="PROSITE" id="PS50227">
    <property type="entry name" value="G_PROTEIN_RECEP_F2_3"/>
    <property type="match status" value="1"/>
</dbReference>
<dbReference type="AlphaFoldDB" id="A0A553PWW0"/>
<proteinExistence type="predicted"/>
<keyword evidence="1" id="KW-0732">Signal</keyword>
<dbReference type="EMBL" id="SRMA01026573">
    <property type="protein sequence ID" value="TRY82168.1"/>
    <property type="molecule type" value="Genomic_DNA"/>
</dbReference>
<sequence>MGSGARTHPSPDWLQTAVTRAEGAFVIREDQTVSSWQGYTLIANLTFGKLYLCHIQTMDASLFQFFLEEFGDPNCTLLDAFQLSLYGNSSFALMNVDGVYCNATTDEIGTCWPRSNSGRIIERPCPEYINGVKYNTTSEYHATFASRYRGASKFLFKT</sequence>
<dbReference type="InterPro" id="IPR001879">
    <property type="entry name" value="GPCR_2_extracellular_dom"/>
</dbReference>
<dbReference type="GO" id="GO:0016020">
    <property type="term" value="C:membrane"/>
    <property type="evidence" value="ECO:0007669"/>
    <property type="project" value="InterPro"/>
</dbReference>